<keyword evidence="3" id="KW-1185">Reference proteome</keyword>
<dbReference type="Proteomes" id="UP001203607">
    <property type="component" value="Unassembled WGS sequence"/>
</dbReference>
<keyword evidence="1" id="KW-0732">Signal</keyword>
<evidence type="ECO:0000256" key="1">
    <source>
        <dbReference type="SAM" id="SignalP"/>
    </source>
</evidence>
<feature type="chain" id="PRO_5046860480" evidence="1">
    <location>
        <begin position="19"/>
        <end position="657"/>
    </location>
</feature>
<proteinExistence type="predicted"/>
<evidence type="ECO:0000313" key="2">
    <source>
        <dbReference type="EMBL" id="MCL6275177.1"/>
    </source>
</evidence>
<name>A0ABT0PUW1_9FLAO</name>
<comment type="caution">
    <text evidence="2">The sequence shown here is derived from an EMBL/GenBank/DDBJ whole genome shotgun (WGS) entry which is preliminary data.</text>
</comment>
<gene>
    <name evidence="2" type="ORF">M3P19_14245</name>
</gene>
<protein>
    <submittedName>
        <fullName evidence="2">Uncharacterized protein</fullName>
    </submittedName>
</protein>
<organism evidence="2 3">
    <name type="scientific">Flagellimonas spongiicola</name>
    <dbReference type="NCBI Taxonomy" id="2942208"/>
    <lineage>
        <taxon>Bacteria</taxon>
        <taxon>Pseudomonadati</taxon>
        <taxon>Bacteroidota</taxon>
        <taxon>Flavobacteriia</taxon>
        <taxon>Flavobacteriales</taxon>
        <taxon>Flavobacteriaceae</taxon>
        <taxon>Flagellimonas</taxon>
    </lineage>
</organism>
<evidence type="ECO:0000313" key="3">
    <source>
        <dbReference type="Proteomes" id="UP001203607"/>
    </source>
</evidence>
<accession>A0ABT0PUW1</accession>
<dbReference type="RefSeq" id="WP_249658363.1">
    <property type="nucleotide sequence ID" value="NZ_JAMFMA010000003.1"/>
</dbReference>
<reference evidence="2 3" key="1">
    <citation type="submission" date="2022-05" db="EMBL/GenBank/DDBJ databases">
        <authorList>
            <person name="Park J.-S."/>
        </authorList>
    </citation>
    <scope>NUCLEOTIDE SEQUENCE [LARGE SCALE GENOMIC DNA]</scope>
    <source>
        <strain evidence="2 3">2012CJ35-5</strain>
    </source>
</reference>
<feature type="signal peptide" evidence="1">
    <location>
        <begin position="1"/>
        <end position="18"/>
    </location>
</feature>
<dbReference type="EMBL" id="JAMFMA010000003">
    <property type="protein sequence ID" value="MCL6275177.1"/>
    <property type="molecule type" value="Genomic_DNA"/>
</dbReference>
<sequence>MKTTHVFLLLAFFSFAMMEAQIKIGENPQNLDPSSVLELESNTRVLVITRMNTTQMENTTPLQGAMVYNTDTQCVHFYDGTQWINPCDRPDEQTFSADAIVNDNPTIEITENGTNFNFEVGRIRGENVVPTSLNGQVHIQAGSVTGAQIQDASVSFDKLGIGTTSGELLQWNGTQWILVDESALAVTEADAIIGNEVVGPADATLVLSGTGIDTDPFLLDVNNGGINTNELADNAVNSQKIGDGQVGTLDLANDAVTNLKMADDAVDTDEIVDDAVTAAKIDVSVAGTGLNQAANGSLEIDNSNINPDWTNITSIPAGFADNVDDNTTYTAGTGITLTGTTFSVENTGIAPDWTNITNIPAGFADNTDDNTTYSAGTGITLTGTTFSVDNTGLAPDWTSITSIPVGFADNTDDNTTYTAGTGITLTGTMFSVDNTAVAPDWTNITGIPAGFADNTDDNTTYTAGTGITLTGTTFSVDNTGVAPDWTNITSIPAGFADNTDDNTTYAAGTGLTLTGTTFSVNNLGGDILGAPNATVINNDAVTLATIADGTANGQVMQWNGTDWVLVDDSALDVVDEIALSGQVAAATGVAGAYTINNAAITPTSVIQLTVQENNPGNPIMIQLVNQLAGQFTVQVYEFILGTPTPTNANWHYIVLAP</sequence>